<protein>
    <submittedName>
        <fullName evidence="2">Uncharacterized protein</fullName>
    </submittedName>
</protein>
<dbReference type="Proteomes" id="UP000319716">
    <property type="component" value="Unassembled WGS sequence"/>
</dbReference>
<evidence type="ECO:0000256" key="1">
    <source>
        <dbReference type="SAM" id="Phobius"/>
    </source>
</evidence>
<keyword evidence="1" id="KW-1133">Transmembrane helix</keyword>
<keyword evidence="1" id="KW-0472">Membrane</keyword>
<feature type="transmembrane region" description="Helical" evidence="1">
    <location>
        <begin position="31"/>
        <end position="51"/>
    </location>
</feature>
<reference evidence="2 3" key="1">
    <citation type="submission" date="2017-11" db="EMBL/GenBank/DDBJ databases">
        <title>Draft Genome Sequence of Sporolactobacillus inulinus NBRC 111894 Isolated from Koso, a Japanese Sugar-Vegetable Fermented Beverage.</title>
        <authorList>
            <person name="Chiou T.Y."/>
            <person name="Oshima K."/>
            <person name="Suda W."/>
            <person name="Hattori M."/>
            <person name="Takahashi T."/>
        </authorList>
    </citation>
    <scope>NUCLEOTIDE SEQUENCE [LARGE SCALE GENOMIC DNA]</scope>
    <source>
        <strain evidence="2 3">NBRC111894</strain>
    </source>
</reference>
<dbReference type="AlphaFoldDB" id="A0A4Y1ZB27"/>
<organism evidence="2 3">
    <name type="scientific">Sporolactobacillus inulinus</name>
    <dbReference type="NCBI Taxonomy" id="2078"/>
    <lineage>
        <taxon>Bacteria</taxon>
        <taxon>Bacillati</taxon>
        <taxon>Bacillota</taxon>
        <taxon>Bacilli</taxon>
        <taxon>Bacillales</taxon>
        <taxon>Sporolactobacillaceae</taxon>
        <taxon>Sporolactobacillus</taxon>
    </lineage>
</organism>
<proteinExistence type="predicted"/>
<sequence>MFFSRTFLLRFAFCFLCSLALMPGSFSRFRWIGFIFYYVAFSFGSMLYSSLSAADR</sequence>
<keyword evidence="1" id="KW-0812">Transmembrane</keyword>
<gene>
    <name evidence="2" type="ORF">NBRC111894_1830</name>
</gene>
<evidence type="ECO:0000313" key="3">
    <source>
        <dbReference type="Proteomes" id="UP000319716"/>
    </source>
</evidence>
<name>A0A4Y1ZB27_9BACL</name>
<accession>A0A4Y1ZB27</accession>
<comment type="caution">
    <text evidence="2">The sequence shown here is derived from an EMBL/GenBank/DDBJ whole genome shotgun (WGS) entry which is preliminary data.</text>
</comment>
<feature type="transmembrane region" description="Helical" evidence="1">
    <location>
        <begin position="7"/>
        <end position="25"/>
    </location>
</feature>
<evidence type="ECO:0000313" key="2">
    <source>
        <dbReference type="EMBL" id="GAY76276.1"/>
    </source>
</evidence>
<dbReference type="EMBL" id="BEXB01000012">
    <property type="protein sequence ID" value="GAY76276.1"/>
    <property type="molecule type" value="Genomic_DNA"/>
</dbReference>